<comment type="caution">
    <text evidence="1">The sequence shown here is derived from an EMBL/GenBank/DDBJ whole genome shotgun (WGS) entry which is preliminary data.</text>
</comment>
<name>A0AAW1Y8Y6_RUBAR</name>
<dbReference type="EMBL" id="JBEDUW010000002">
    <property type="protein sequence ID" value="KAK9944669.1"/>
    <property type="molecule type" value="Genomic_DNA"/>
</dbReference>
<sequence length="133" mass="15413">MKVNGLQRACQFSHKKRRKTMNSFRWCQRTKFCFKEQSQAVVGLEHESWRECESQKGSSFEKRQVVIDSEQEYQGPGPSIDNGEAEIDDKEFESEDLRTTIGAEMPCWKVSDEKSRLNGGVVSRRYTSHSKTL</sequence>
<evidence type="ECO:0000313" key="2">
    <source>
        <dbReference type="Proteomes" id="UP001457282"/>
    </source>
</evidence>
<reference evidence="1 2" key="1">
    <citation type="journal article" date="2023" name="G3 (Bethesda)">
        <title>A chromosome-length genome assembly and annotation of blackberry (Rubus argutus, cv. 'Hillquist').</title>
        <authorList>
            <person name="Bruna T."/>
            <person name="Aryal R."/>
            <person name="Dudchenko O."/>
            <person name="Sargent D.J."/>
            <person name="Mead D."/>
            <person name="Buti M."/>
            <person name="Cavallini A."/>
            <person name="Hytonen T."/>
            <person name="Andres J."/>
            <person name="Pham M."/>
            <person name="Weisz D."/>
            <person name="Mascagni F."/>
            <person name="Usai G."/>
            <person name="Natali L."/>
            <person name="Bassil N."/>
            <person name="Fernandez G.E."/>
            <person name="Lomsadze A."/>
            <person name="Armour M."/>
            <person name="Olukolu B."/>
            <person name="Poorten T."/>
            <person name="Britton C."/>
            <person name="Davik J."/>
            <person name="Ashrafi H."/>
            <person name="Aiden E.L."/>
            <person name="Borodovsky M."/>
            <person name="Worthington M."/>
        </authorList>
    </citation>
    <scope>NUCLEOTIDE SEQUENCE [LARGE SCALE GENOMIC DNA]</scope>
    <source>
        <strain evidence="1">PI 553951</strain>
    </source>
</reference>
<proteinExistence type="predicted"/>
<dbReference type="Proteomes" id="UP001457282">
    <property type="component" value="Unassembled WGS sequence"/>
</dbReference>
<gene>
    <name evidence="1" type="ORF">M0R45_010229</name>
</gene>
<dbReference type="AlphaFoldDB" id="A0AAW1Y8Y6"/>
<organism evidence="1 2">
    <name type="scientific">Rubus argutus</name>
    <name type="common">Southern blackberry</name>
    <dbReference type="NCBI Taxonomy" id="59490"/>
    <lineage>
        <taxon>Eukaryota</taxon>
        <taxon>Viridiplantae</taxon>
        <taxon>Streptophyta</taxon>
        <taxon>Embryophyta</taxon>
        <taxon>Tracheophyta</taxon>
        <taxon>Spermatophyta</taxon>
        <taxon>Magnoliopsida</taxon>
        <taxon>eudicotyledons</taxon>
        <taxon>Gunneridae</taxon>
        <taxon>Pentapetalae</taxon>
        <taxon>rosids</taxon>
        <taxon>fabids</taxon>
        <taxon>Rosales</taxon>
        <taxon>Rosaceae</taxon>
        <taxon>Rosoideae</taxon>
        <taxon>Rosoideae incertae sedis</taxon>
        <taxon>Rubus</taxon>
    </lineage>
</organism>
<accession>A0AAW1Y8Y6</accession>
<keyword evidence="2" id="KW-1185">Reference proteome</keyword>
<evidence type="ECO:0000313" key="1">
    <source>
        <dbReference type="EMBL" id="KAK9944669.1"/>
    </source>
</evidence>
<protein>
    <submittedName>
        <fullName evidence="1">Uncharacterized protein</fullName>
    </submittedName>
</protein>